<evidence type="ECO:0000256" key="5">
    <source>
        <dbReference type="PROSITE-ProRule" id="PRU10141"/>
    </source>
</evidence>
<dbReference type="PIRSF" id="PIRSF000654">
    <property type="entry name" value="Integrin-linked_kinase"/>
    <property type="match status" value="1"/>
</dbReference>
<dbReference type="AlphaFoldDB" id="A0A3B6PFT9"/>
<dbReference type="PANTHER" id="PTHR45707">
    <property type="entry name" value="C2 CALCIUM/LIPID-BINDING PLANT PHOSPHORIBOSYLTRANSFERASE FAMILY PROTEIN"/>
    <property type="match status" value="1"/>
</dbReference>
<dbReference type="PROSITE" id="PS00107">
    <property type="entry name" value="PROTEIN_KINASE_ATP"/>
    <property type="match status" value="1"/>
</dbReference>
<evidence type="ECO:0000256" key="3">
    <source>
        <dbReference type="ARBA" id="ARBA00022777"/>
    </source>
</evidence>
<comment type="similarity">
    <text evidence="6">Belongs to the protein kinase superfamily.</text>
</comment>
<accession>A0A3B6PFT9</accession>
<dbReference type="Gramene" id="TraesCS6B02G004100.1">
    <property type="protein sequence ID" value="TraesCS6B02G004100.1"/>
    <property type="gene ID" value="TraesCS6B02G004100"/>
</dbReference>
<dbReference type="Gene3D" id="3.30.200.20">
    <property type="entry name" value="Phosphorylase Kinase, domain 1"/>
    <property type="match status" value="1"/>
</dbReference>
<evidence type="ECO:0000256" key="6">
    <source>
        <dbReference type="RuleBase" id="RU000304"/>
    </source>
</evidence>
<feature type="domain" description="Protein kinase" evidence="7">
    <location>
        <begin position="15"/>
        <end position="262"/>
    </location>
</feature>
<dbReference type="InterPro" id="IPR008271">
    <property type="entry name" value="Ser/Thr_kinase_AS"/>
</dbReference>
<evidence type="ECO:0000259" key="7">
    <source>
        <dbReference type="PROSITE" id="PS50011"/>
    </source>
</evidence>
<evidence type="ECO:0000256" key="4">
    <source>
        <dbReference type="ARBA" id="ARBA00022840"/>
    </source>
</evidence>
<reference evidence="8" key="1">
    <citation type="submission" date="2018-08" db="EMBL/GenBank/DDBJ databases">
        <authorList>
            <person name="Rossello M."/>
        </authorList>
    </citation>
    <scope>NUCLEOTIDE SEQUENCE [LARGE SCALE GENOMIC DNA]</scope>
    <source>
        <strain evidence="8">cv. Chinese Spring</strain>
    </source>
</reference>
<proteinExistence type="inferred from homology"/>
<keyword evidence="6" id="KW-0723">Serine/threonine-protein kinase</keyword>
<name>A0A3B6PFT9_WHEAT</name>
<keyword evidence="9" id="KW-1185">Reference proteome</keyword>
<dbReference type="Gene3D" id="1.10.510.10">
    <property type="entry name" value="Transferase(Phosphotransferase) domain 1"/>
    <property type="match status" value="1"/>
</dbReference>
<dbReference type="SMART" id="SM00220">
    <property type="entry name" value="S_TKc"/>
    <property type="match status" value="1"/>
</dbReference>
<reference evidence="8" key="2">
    <citation type="submission" date="2018-10" db="UniProtKB">
        <authorList>
            <consortium name="EnsemblPlants"/>
        </authorList>
    </citation>
    <scope>IDENTIFICATION</scope>
</reference>
<dbReference type="GO" id="GO:0005524">
    <property type="term" value="F:ATP binding"/>
    <property type="evidence" value="ECO:0007669"/>
    <property type="project" value="UniProtKB-UniRule"/>
</dbReference>
<dbReference type="OrthoDB" id="659885at2759"/>
<dbReference type="Gramene" id="TraesCS6B03G0001700.1">
    <property type="protein sequence ID" value="TraesCS6B03G0001700.1.CDS"/>
    <property type="gene ID" value="TraesCS6B03G0001700"/>
</dbReference>
<dbReference type="PROSITE" id="PS50011">
    <property type="entry name" value="PROTEIN_KINASE_DOM"/>
    <property type="match status" value="1"/>
</dbReference>
<evidence type="ECO:0000313" key="8">
    <source>
        <dbReference type="EnsemblPlants" id="TraesCS6B02G004100.1"/>
    </source>
</evidence>
<organism evidence="8">
    <name type="scientific">Triticum aestivum</name>
    <name type="common">Wheat</name>
    <dbReference type="NCBI Taxonomy" id="4565"/>
    <lineage>
        <taxon>Eukaryota</taxon>
        <taxon>Viridiplantae</taxon>
        <taxon>Streptophyta</taxon>
        <taxon>Embryophyta</taxon>
        <taxon>Tracheophyta</taxon>
        <taxon>Spermatophyta</taxon>
        <taxon>Magnoliopsida</taxon>
        <taxon>Liliopsida</taxon>
        <taxon>Poales</taxon>
        <taxon>Poaceae</taxon>
        <taxon>BOP clade</taxon>
        <taxon>Pooideae</taxon>
        <taxon>Triticodae</taxon>
        <taxon>Triticeae</taxon>
        <taxon>Triticinae</taxon>
        <taxon>Triticum</taxon>
    </lineage>
</organism>
<dbReference type="SUPFAM" id="SSF56112">
    <property type="entry name" value="Protein kinase-like (PK-like)"/>
    <property type="match status" value="1"/>
</dbReference>
<feature type="binding site" evidence="5">
    <location>
        <position position="43"/>
    </location>
    <ligand>
        <name>ATP</name>
        <dbReference type="ChEBI" id="CHEBI:30616"/>
    </ligand>
</feature>
<evidence type="ECO:0000256" key="1">
    <source>
        <dbReference type="ARBA" id="ARBA00022679"/>
    </source>
</evidence>
<evidence type="ECO:0000256" key="2">
    <source>
        <dbReference type="ARBA" id="ARBA00022741"/>
    </source>
</evidence>
<keyword evidence="4 5" id="KW-0067">ATP-binding</keyword>
<sequence length="262" mass="29972">MDFRLEELEKATENFAEKQRVGSGGYGDVYKGVHNGKEIAVKKLRPLLGLDDKDYKNEFRNLSKVHHENIVQLIGYCYQSRNNFIEYNGELNMATNKERILCFDYMQGGSLENHIKDDMCDLEWPICYKIINGTCLGLNHLHSAYDKPIYHMDLKPANILLDENMMAKIADLGLSRLVNSTKTHKTMVASFRGTFGYMPPEYIDEYTISKKFDVYSLGAIIIRIMDGENGHSSFFDMGAGKFIENVIGNWDRRLLGTSTSSY</sequence>
<keyword evidence="1" id="KW-0808">Transferase</keyword>
<dbReference type="Pfam" id="PF00069">
    <property type="entry name" value="Pkinase"/>
    <property type="match status" value="1"/>
</dbReference>
<protein>
    <recommendedName>
        <fullName evidence="7">Protein kinase domain-containing protein</fullName>
    </recommendedName>
</protein>
<dbReference type="PANTHER" id="PTHR45707:SF46">
    <property type="entry name" value="PROTEIN KINASE DOMAIN-CONTAINING PROTEIN"/>
    <property type="match status" value="1"/>
</dbReference>
<evidence type="ECO:0000313" key="9">
    <source>
        <dbReference type="Proteomes" id="UP000019116"/>
    </source>
</evidence>
<dbReference type="EnsemblPlants" id="TraesCS6B02G004100.1">
    <property type="protein sequence ID" value="TraesCS6B02G004100.1"/>
    <property type="gene ID" value="TraesCS6B02G004100"/>
</dbReference>
<dbReference type="GO" id="GO:0004674">
    <property type="term" value="F:protein serine/threonine kinase activity"/>
    <property type="evidence" value="ECO:0007669"/>
    <property type="project" value="UniProtKB-KW"/>
</dbReference>
<dbReference type="STRING" id="4565.A0A3B6PFT9"/>
<dbReference type="InterPro" id="IPR017441">
    <property type="entry name" value="Protein_kinase_ATP_BS"/>
</dbReference>
<keyword evidence="3" id="KW-0418">Kinase</keyword>
<dbReference type="OMA" id="HDESHAF"/>
<keyword evidence="2 5" id="KW-0547">Nucleotide-binding</keyword>
<dbReference type="Proteomes" id="UP000019116">
    <property type="component" value="Chromosome 6B"/>
</dbReference>
<dbReference type="SMR" id="A0A3B6PFT9"/>
<dbReference type="InterPro" id="IPR000719">
    <property type="entry name" value="Prot_kinase_dom"/>
</dbReference>
<dbReference type="InterPro" id="IPR011009">
    <property type="entry name" value="Kinase-like_dom_sf"/>
</dbReference>
<dbReference type="PROSITE" id="PS00108">
    <property type="entry name" value="PROTEIN_KINASE_ST"/>
    <property type="match status" value="1"/>
</dbReference>